<feature type="domain" description="DUF4283" evidence="1">
    <location>
        <begin position="37"/>
        <end position="110"/>
    </location>
</feature>
<proteinExistence type="predicted"/>
<keyword evidence="3" id="KW-1185">Reference proteome</keyword>
<protein>
    <recommendedName>
        <fullName evidence="1">DUF4283 domain-containing protein</fullName>
    </recommendedName>
</protein>
<reference evidence="2" key="1">
    <citation type="submission" date="2020-06" db="EMBL/GenBank/DDBJ databases">
        <authorList>
            <person name="Li T."/>
            <person name="Hu X."/>
            <person name="Zhang T."/>
            <person name="Song X."/>
            <person name="Zhang H."/>
            <person name="Dai N."/>
            <person name="Sheng W."/>
            <person name="Hou X."/>
            <person name="Wei L."/>
        </authorList>
    </citation>
    <scope>NUCLEOTIDE SEQUENCE</scope>
    <source>
        <strain evidence="2">3651</strain>
        <tissue evidence="2">Leaf</tissue>
    </source>
</reference>
<dbReference type="InterPro" id="IPR040256">
    <property type="entry name" value="At4g02000-like"/>
</dbReference>
<evidence type="ECO:0000313" key="3">
    <source>
        <dbReference type="Proteomes" id="UP001293254"/>
    </source>
</evidence>
<dbReference type="InterPro" id="IPR025558">
    <property type="entry name" value="DUF4283"/>
</dbReference>
<evidence type="ECO:0000259" key="1">
    <source>
        <dbReference type="Pfam" id="PF14111"/>
    </source>
</evidence>
<sequence>MADDLRKLTKMLSFSEIEQHSVMVPLGAWLGDTDSAGFYLVGRLLGRRNFNFEALKNTLTNSFNAIKGLEIRLVENSRILFKFAHTLDRKRVLDGGPWAFEKNLVILKIVENDDDPSNIELDWVDFSVHVHGLPLGRMSRNMAEFIGNQLG</sequence>
<comment type="caution">
    <text evidence="2">The sequence shown here is derived from an EMBL/GenBank/DDBJ whole genome shotgun (WGS) entry which is preliminary data.</text>
</comment>
<organism evidence="2 3">
    <name type="scientific">Sesamum alatum</name>
    <dbReference type="NCBI Taxonomy" id="300844"/>
    <lineage>
        <taxon>Eukaryota</taxon>
        <taxon>Viridiplantae</taxon>
        <taxon>Streptophyta</taxon>
        <taxon>Embryophyta</taxon>
        <taxon>Tracheophyta</taxon>
        <taxon>Spermatophyta</taxon>
        <taxon>Magnoliopsida</taxon>
        <taxon>eudicotyledons</taxon>
        <taxon>Gunneridae</taxon>
        <taxon>Pentapetalae</taxon>
        <taxon>asterids</taxon>
        <taxon>lamiids</taxon>
        <taxon>Lamiales</taxon>
        <taxon>Pedaliaceae</taxon>
        <taxon>Sesamum</taxon>
    </lineage>
</organism>
<dbReference type="PANTHER" id="PTHR31286">
    <property type="entry name" value="GLYCINE-RICH CELL WALL STRUCTURAL PROTEIN 1.8-LIKE"/>
    <property type="match status" value="1"/>
</dbReference>
<evidence type="ECO:0000313" key="2">
    <source>
        <dbReference type="EMBL" id="KAK4437102.1"/>
    </source>
</evidence>
<name>A0AAE2CWG5_9LAMI</name>
<dbReference type="EMBL" id="JACGWO010000001">
    <property type="protein sequence ID" value="KAK4437102.1"/>
    <property type="molecule type" value="Genomic_DNA"/>
</dbReference>
<reference evidence="2" key="2">
    <citation type="journal article" date="2024" name="Plant">
        <title>Genomic evolution and insights into agronomic trait innovations of Sesamum species.</title>
        <authorList>
            <person name="Miao H."/>
            <person name="Wang L."/>
            <person name="Qu L."/>
            <person name="Liu H."/>
            <person name="Sun Y."/>
            <person name="Le M."/>
            <person name="Wang Q."/>
            <person name="Wei S."/>
            <person name="Zheng Y."/>
            <person name="Lin W."/>
            <person name="Duan Y."/>
            <person name="Cao H."/>
            <person name="Xiong S."/>
            <person name="Wang X."/>
            <person name="Wei L."/>
            <person name="Li C."/>
            <person name="Ma Q."/>
            <person name="Ju M."/>
            <person name="Zhao R."/>
            <person name="Li G."/>
            <person name="Mu C."/>
            <person name="Tian Q."/>
            <person name="Mei H."/>
            <person name="Zhang T."/>
            <person name="Gao T."/>
            <person name="Zhang H."/>
        </authorList>
    </citation>
    <scope>NUCLEOTIDE SEQUENCE</scope>
    <source>
        <strain evidence="2">3651</strain>
    </source>
</reference>
<accession>A0AAE2CWG5</accession>
<dbReference type="AlphaFoldDB" id="A0AAE2CWG5"/>
<gene>
    <name evidence="2" type="ORF">Salat_0044100</name>
</gene>
<dbReference type="Pfam" id="PF14111">
    <property type="entry name" value="DUF4283"/>
    <property type="match status" value="1"/>
</dbReference>
<dbReference type="PANTHER" id="PTHR31286:SF153">
    <property type="entry name" value="DUF4283 DOMAIN PROTEIN"/>
    <property type="match status" value="1"/>
</dbReference>
<dbReference type="Proteomes" id="UP001293254">
    <property type="component" value="Unassembled WGS sequence"/>
</dbReference>